<gene>
    <name evidence="9" type="ORF">Lalb_Chr02g0155861</name>
</gene>
<dbReference type="Gene3D" id="2.160.20.10">
    <property type="entry name" value="Single-stranded right-handed beta-helix, Pectin lyase-like"/>
    <property type="match status" value="1"/>
</dbReference>
<keyword evidence="7" id="KW-0063">Aspartyl esterase</keyword>
<evidence type="ECO:0000256" key="4">
    <source>
        <dbReference type="ARBA" id="ARBA00013229"/>
    </source>
</evidence>
<comment type="similarity">
    <text evidence="3">Belongs to the pectinesterase family.</text>
</comment>
<evidence type="ECO:0000313" key="9">
    <source>
        <dbReference type="EMBL" id="KAE9619683.1"/>
    </source>
</evidence>
<dbReference type="InterPro" id="IPR011050">
    <property type="entry name" value="Pectin_lyase_fold/virulence"/>
</dbReference>
<sequence>MINATQGKSPTGFITAQGRGSNNETNGFVFRRGFITGDGQVYLGRAYGPYSRVIFHGTYFSKVVFPQGWDPWHFRGYESQLTYAEVDCIGPGSNTKNRVKWVKTLTSKDLSKFSLSRFINQDRWLSKLPITIL</sequence>
<comment type="subcellular location">
    <subcellularLocation>
        <location evidence="1">Secreted</location>
        <location evidence="1">Cell wall</location>
    </subcellularLocation>
</comment>
<dbReference type="GO" id="GO:0042545">
    <property type="term" value="P:cell wall modification"/>
    <property type="evidence" value="ECO:0007669"/>
    <property type="project" value="InterPro"/>
</dbReference>
<keyword evidence="5" id="KW-0134">Cell wall</keyword>
<comment type="caution">
    <text evidence="9">The sequence shown here is derived from an EMBL/GenBank/DDBJ whole genome shotgun (WGS) entry which is preliminary data.</text>
</comment>
<evidence type="ECO:0000256" key="5">
    <source>
        <dbReference type="ARBA" id="ARBA00022512"/>
    </source>
</evidence>
<evidence type="ECO:0000256" key="2">
    <source>
        <dbReference type="ARBA" id="ARBA00005184"/>
    </source>
</evidence>
<dbReference type="EC" id="3.1.1.11" evidence="4"/>
<dbReference type="UniPathway" id="UPA00545">
    <property type="reaction ID" value="UER00823"/>
</dbReference>
<dbReference type="PANTHER" id="PTHR31321">
    <property type="entry name" value="ACYL-COA THIOESTER HYDROLASE YBHC-RELATED"/>
    <property type="match status" value="1"/>
</dbReference>
<dbReference type="GO" id="GO:0045490">
    <property type="term" value="P:pectin catabolic process"/>
    <property type="evidence" value="ECO:0007669"/>
    <property type="project" value="UniProtKB-UniPathway"/>
</dbReference>
<name>A0A6A4R1U1_LUPAL</name>
<protein>
    <recommendedName>
        <fullName evidence="4">pectinesterase</fullName>
        <ecNumber evidence="4">3.1.1.11</ecNumber>
    </recommendedName>
</protein>
<dbReference type="Pfam" id="PF01095">
    <property type="entry name" value="Pectinesterase"/>
    <property type="match status" value="1"/>
</dbReference>
<dbReference type="InterPro" id="IPR000070">
    <property type="entry name" value="Pectinesterase_cat"/>
</dbReference>
<evidence type="ECO:0000256" key="6">
    <source>
        <dbReference type="ARBA" id="ARBA00022801"/>
    </source>
</evidence>
<evidence type="ECO:0000256" key="3">
    <source>
        <dbReference type="ARBA" id="ARBA00008891"/>
    </source>
</evidence>
<dbReference type="InterPro" id="IPR012334">
    <property type="entry name" value="Pectin_lyas_fold"/>
</dbReference>
<evidence type="ECO:0000256" key="7">
    <source>
        <dbReference type="ARBA" id="ARBA00023085"/>
    </source>
</evidence>
<accession>A0A6A4R1U1</accession>
<reference evidence="10" key="1">
    <citation type="journal article" date="2020" name="Nat. Commun.">
        <title>Genome sequence of the cluster root forming white lupin.</title>
        <authorList>
            <person name="Hufnagel B."/>
            <person name="Marques A."/>
            <person name="Soriano A."/>
            <person name="Marques L."/>
            <person name="Divol F."/>
            <person name="Doumas P."/>
            <person name="Sallet E."/>
            <person name="Mancinotti D."/>
            <person name="Carrere S."/>
            <person name="Marande W."/>
            <person name="Arribat S."/>
            <person name="Keller J."/>
            <person name="Huneau C."/>
            <person name="Blein T."/>
            <person name="Aime D."/>
            <person name="Laguerre M."/>
            <person name="Taylor J."/>
            <person name="Schubert V."/>
            <person name="Nelson M."/>
            <person name="Geu-Flores F."/>
            <person name="Crespi M."/>
            <person name="Gallardo-Guerrero K."/>
            <person name="Delaux P.-M."/>
            <person name="Salse J."/>
            <person name="Berges H."/>
            <person name="Guyot R."/>
            <person name="Gouzy J."/>
            <person name="Peret B."/>
        </authorList>
    </citation>
    <scope>NUCLEOTIDE SEQUENCE [LARGE SCALE GENOMIC DNA]</scope>
    <source>
        <strain evidence="10">cv. Amiga</strain>
    </source>
</reference>
<organism evidence="9 10">
    <name type="scientific">Lupinus albus</name>
    <name type="common">White lupine</name>
    <name type="synonym">Lupinus termis</name>
    <dbReference type="NCBI Taxonomy" id="3870"/>
    <lineage>
        <taxon>Eukaryota</taxon>
        <taxon>Viridiplantae</taxon>
        <taxon>Streptophyta</taxon>
        <taxon>Embryophyta</taxon>
        <taxon>Tracheophyta</taxon>
        <taxon>Spermatophyta</taxon>
        <taxon>Magnoliopsida</taxon>
        <taxon>eudicotyledons</taxon>
        <taxon>Gunneridae</taxon>
        <taxon>Pentapetalae</taxon>
        <taxon>rosids</taxon>
        <taxon>fabids</taxon>
        <taxon>Fabales</taxon>
        <taxon>Fabaceae</taxon>
        <taxon>Papilionoideae</taxon>
        <taxon>50 kb inversion clade</taxon>
        <taxon>genistoids sensu lato</taxon>
        <taxon>core genistoids</taxon>
        <taxon>Genisteae</taxon>
        <taxon>Lupinus</taxon>
    </lineage>
</organism>
<dbReference type="PANTHER" id="PTHR31321:SF120">
    <property type="entry name" value="PECTINESTERASE 52-RELATED"/>
    <property type="match status" value="1"/>
</dbReference>
<evidence type="ECO:0000313" key="10">
    <source>
        <dbReference type="Proteomes" id="UP000447434"/>
    </source>
</evidence>
<keyword evidence="5" id="KW-0964">Secreted</keyword>
<feature type="domain" description="Pectinesterase catalytic" evidence="8">
    <location>
        <begin position="10"/>
        <end position="121"/>
    </location>
</feature>
<dbReference type="AlphaFoldDB" id="A0A6A4R1U1"/>
<keyword evidence="6" id="KW-0378">Hydrolase</keyword>
<dbReference type="OrthoDB" id="2019149at2759"/>
<dbReference type="SUPFAM" id="SSF51126">
    <property type="entry name" value="Pectin lyase-like"/>
    <property type="match status" value="1"/>
</dbReference>
<evidence type="ECO:0000256" key="1">
    <source>
        <dbReference type="ARBA" id="ARBA00004191"/>
    </source>
</evidence>
<comment type="pathway">
    <text evidence="2">Glycan metabolism; pectin degradation; 2-dehydro-3-deoxy-D-gluconate from pectin: step 1/5.</text>
</comment>
<proteinExistence type="inferred from homology"/>
<evidence type="ECO:0000259" key="8">
    <source>
        <dbReference type="Pfam" id="PF01095"/>
    </source>
</evidence>
<dbReference type="EMBL" id="WOCE01000002">
    <property type="protein sequence ID" value="KAE9619683.1"/>
    <property type="molecule type" value="Genomic_DNA"/>
</dbReference>
<dbReference type="GO" id="GO:0030599">
    <property type="term" value="F:pectinesterase activity"/>
    <property type="evidence" value="ECO:0007669"/>
    <property type="project" value="UniProtKB-EC"/>
</dbReference>
<dbReference type="Proteomes" id="UP000447434">
    <property type="component" value="Chromosome 2"/>
</dbReference>
<keyword evidence="10" id="KW-1185">Reference proteome</keyword>